<name>A0A5B7FHL7_PORTR</name>
<proteinExistence type="predicted"/>
<sequence>MWVMFVLRRPGQGSWLAILQQASGERHYPLLPHSVFVKIECSIAAVSSAVVPGIFFYDAKCYGAGSKP</sequence>
<evidence type="ECO:0000313" key="1">
    <source>
        <dbReference type="EMBL" id="MPC44916.1"/>
    </source>
</evidence>
<reference evidence="1 2" key="1">
    <citation type="submission" date="2019-05" db="EMBL/GenBank/DDBJ databases">
        <title>Another draft genome of Portunus trituberculatus and its Hox gene families provides insights of decapod evolution.</title>
        <authorList>
            <person name="Jeong J.-H."/>
            <person name="Song I."/>
            <person name="Kim S."/>
            <person name="Choi T."/>
            <person name="Kim D."/>
            <person name="Ryu S."/>
            <person name="Kim W."/>
        </authorList>
    </citation>
    <scope>NUCLEOTIDE SEQUENCE [LARGE SCALE GENOMIC DNA]</scope>
    <source>
        <tissue evidence="1">Muscle</tissue>
    </source>
</reference>
<evidence type="ECO:0000313" key="2">
    <source>
        <dbReference type="Proteomes" id="UP000324222"/>
    </source>
</evidence>
<dbReference type="EMBL" id="VSRR010006491">
    <property type="protein sequence ID" value="MPC44916.1"/>
    <property type="molecule type" value="Genomic_DNA"/>
</dbReference>
<comment type="caution">
    <text evidence="1">The sequence shown here is derived from an EMBL/GenBank/DDBJ whole genome shotgun (WGS) entry which is preliminary data.</text>
</comment>
<accession>A0A5B7FHL7</accession>
<protein>
    <submittedName>
        <fullName evidence="1">Uncharacterized protein</fullName>
    </submittedName>
</protein>
<organism evidence="1 2">
    <name type="scientific">Portunus trituberculatus</name>
    <name type="common">Swimming crab</name>
    <name type="synonym">Neptunus trituberculatus</name>
    <dbReference type="NCBI Taxonomy" id="210409"/>
    <lineage>
        <taxon>Eukaryota</taxon>
        <taxon>Metazoa</taxon>
        <taxon>Ecdysozoa</taxon>
        <taxon>Arthropoda</taxon>
        <taxon>Crustacea</taxon>
        <taxon>Multicrustacea</taxon>
        <taxon>Malacostraca</taxon>
        <taxon>Eumalacostraca</taxon>
        <taxon>Eucarida</taxon>
        <taxon>Decapoda</taxon>
        <taxon>Pleocyemata</taxon>
        <taxon>Brachyura</taxon>
        <taxon>Eubrachyura</taxon>
        <taxon>Portunoidea</taxon>
        <taxon>Portunidae</taxon>
        <taxon>Portuninae</taxon>
        <taxon>Portunus</taxon>
    </lineage>
</organism>
<gene>
    <name evidence="1" type="ORF">E2C01_038598</name>
</gene>
<dbReference type="AlphaFoldDB" id="A0A5B7FHL7"/>
<dbReference type="Proteomes" id="UP000324222">
    <property type="component" value="Unassembled WGS sequence"/>
</dbReference>
<keyword evidence="2" id="KW-1185">Reference proteome</keyword>